<evidence type="ECO:0000313" key="3">
    <source>
        <dbReference type="Proteomes" id="UP000662814"/>
    </source>
</evidence>
<keyword evidence="1" id="KW-0472">Membrane</keyword>
<feature type="transmembrane region" description="Helical" evidence="1">
    <location>
        <begin position="93"/>
        <end position="115"/>
    </location>
</feature>
<protein>
    <recommendedName>
        <fullName evidence="4">DUF2306 domain-containing protein</fullName>
    </recommendedName>
</protein>
<feature type="transmembrane region" description="Helical" evidence="1">
    <location>
        <begin position="121"/>
        <end position="142"/>
    </location>
</feature>
<accession>A0ABX6YI89</accession>
<keyword evidence="1" id="KW-1133">Transmembrane helix</keyword>
<dbReference type="Proteomes" id="UP000662814">
    <property type="component" value="Chromosome"/>
</dbReference>
<evidence type="ECO:0000313" key="2">
    <source>
        <dbReference type="EMBL" id="QPZ38487.1"/>
    </source>
</evidence>
<keyword evidence="1" id="KW-0812">Transmembrane</keyword>
<feature type="transmembrane region" description="Helical" evidence="1">
    <location>
        <begin position="62"/>
        <end position="81"/>
    </location>
</feature>
<keyword evidence="3" id="KW-1185">Reference proteome</keyword>
<feature type="transmembrane region" description="Helical" evidence="1">
    <location>
        <begin position="6"/>
        <end position="23"/>
    </location>
</feature>
<feature type="transmembrane region" description="Helical" evidence="1">
    <location>
        <begin position="35"/>
        <end position="56"/>
    </location>
</feature>
<name>A0ABX6YI89_9MICO</name>
<dbReference type="RefSeq" id="WP_166986346.1">
    <property type="nucleotide sequence ID" value="NZ_CP061169.1"/>
</dbReference>
<evidence type="ECO:0000256" key="1">
    <source>
        <dbReference type="SAM" id="Phobius"/>
    </source>
</evidence>
<dbReference type="EMBL" id="CP061169">
    <property type="protein sequence ID" value="QPZ38487.1"/>
    <property type="molecule type" value="Genomic_DNA"/>
</dbReference>
<gene>
    <name evidence="2" type="ORF">HCR76_17190</name>
</gene>
<evidence type="ECO:0008006" key="4">
    <source>
        <dbReference type="Google" id="ProtNLM"/>
    </source>
</evidence>
<sequence>MWHLVFVSLHAALATVALVAGVLGLRHPRLLPVHLWSIIGMSLALPFSVVAGWAGFTAVTRPIFVALVVLSCFMVIQAFRANRASRSDAHWRIVVNCLGFNVIGLTTGFLAVAVLRMGAGPAVVILVAVGVPVVGHFCVRWLRNRVVPRTKRAATAPAAGDPITRR</sequence>
<reference evidence="2 3" key="1">
    <citation type="submission" date="2020-12" db="EMBL/GenBank/DDBJ databases">
        <title>Microbacterium sp. HY060.</title>
        <authorList>
            <person name="Zhou J."/>
        </authorList>
    </citation>
    <scope>NUCLEOTIDE SEQUENCE [LARGE SCALE GENOMIC DNA]</scope>
    <source>
        <strain evidence="2 3">HY60</strain>
    </source>
</reference>
<organism evidence="2 3">
    <name type="scientific">Paramicrobacterium chengjingii</name>
    <dbReference type="NCBI Taxonomy" id="2769067"/>
    <lineage>
        <taxon>Bacteria</taxon>
        <taxon>Bacillati</taxon>
        <taxon>Actinomycetota</taxon>
        <taxon>Actinomycetes</taxon>
        <taxon>Micrococcales</taxon>
        <taxon>Microbacteriaceae</taxon>
        <taxon>Paramicrobacterium</taxon>
    </lineage>
</organism>
<proteinExistence type="predicted"/>